<name>A0A1E4SLC5_9ASCO</name>
<dbReference type="InterPro" id="IPR013176">
    <property type="entry name" value="Ccz1"/>
</dbReference>
<comment type="similarity">
    <text evidence="1">Belongs to the CCZ1 family.</text>
</comment>
<dbReference type="Proteomes" id="UP000094285">
    <property type="component" value="Unassembled WGS sequence"/>
</dbReference>
<evidence type="ECO:0000313" key="4">
    <source>
        <dbReference type="EMBL" id="ODV80325.1"/>
    </source>
</evidence>
<dbReference type="GO" id="GO:0035658">
    <property type="term" value="C:Mon1-Ccz1 complex"/>
    <property type="evidence" value="ECO:0007669"/>
    <property type="project" value="InterPro"/>
</dbReference>
<dbReference type="PANTHER" id="PTHR13056:SF0">
    <property type="entry name" value="VACUOLAR FUSION PROTEIN CCZ1 HOMOLOG-RELATED"/>
    <property type="match status" value="1"/>
</dbReference>
<dbReference type="GO" id="GO:0016192">
    <property type="term" value="P:vesicle-mediated transport"/>
    <property type="evidence" value="ECO:0007669"/>
    <property type="project" value="InterPro"/>
</dbReference>
<dbReference type="RefSeq" id="XP_020065447.1">
    <property type="nucleotide sequence ID" value="XM_020211621.1"/>
</dbReference>
<dbReference type="Pfam" id="PF19031">
    <property type="entry name" value="Intu_longin_1"/>
    <property type="match status" value="1"/>
</dbReference>
<gene>
    <name evidence="4" type="ORF">CANTADRAFT_89886</name>
</gene>
<dbReference type="InterPro" id="IPR043987">
    <property type="entry name" value="CCZ1/INTU/HSP4_longin_1"/>
</dbReference>
<dbReference type="EMBL" id="KV453911">
    <property type="protein sequence ID" value="ODV80325.1"/>
    <property type="molecule type" value="Genomic_DNA"/>
</dbReference>
<protein>
    <recommendedName>
        <fullName evidence="3">CCZ1/INTU/HSP4 first Longin domain-containing protein</fullName>
    </recommendedName>
</protein>
<evidence type="ECO:0000313" key="5">
    <source>
        <dbReference type="Proteomes" id="UP000094285"/>
    </source>
</evidence>
<dbReference type="PANTHER" id="PTHR13056">
    <property type="entry name" value="VACUOLAR FUSION PROTEIN CCZ1 HOMOLOG-RELATED"/>
    <property type="match status" value="1"/>
</dbReference>
<dbReference type="STRING" id="984487.A0A1E4SLC5"/>
<dbReference type="AlphaFoldDB" id="A0A1E4SLC5"/>
<feature type="domain" description="CCZ1/INTU/HSP4 first Longin" evidence="3">
    <location>
        <begin position="34"/>
        <end position="153"/>
    </location>
</feature>
<proteinExistence type="inferred from homology"/>
<accession>A0A1E4SLC5</accession>
<reference evidence="5" key="1">
    <citation type="submission" date="2016-05" db="EMBL/GenBank/DDBJ databases">
        <title>Comparative genomics of biotechnologically important yeasts.</title>
        <authorList>
            <consortium name="DOE Joint Genome Institute"/>
            <person name="Riley R."/>
            <person name="Haridas S."/>
            <person name="Wolfe K.H."/>
            <person name="Lopes M.R."/>
            <person name="Hittinger C.T."/>
            <person name="Goker M."/>
            <person name="Salamov A."/>
            <person name="Wisecaver J."/>
            <person name="Long T.M."/>
            <person name="Aerts A.L."/>
            <person name="Barry K."/>
            <person name="Choi C."/>
            <person name="Clum A."/>
            <person name="Coughlan A.Y."/>
            <person name="Deshpande S."/>
            <person name="Douglass A.P."/>
            <person name="Hanson S.J."/>
            <person name="Klenk H.-P."/>
            <person name="Labutti K."/>
            <person name="Lapidus A."/>
            <person name="Lindquist E."/>
            <person name="Lipzen A."/>
            <person name="Meier-Kolthoff J.P."/>
            <person name="Ohm R.A."/>
            <person name="Otillar R.P."/>
            <person name="Pangilinan J."/>
            <person name="Peng Y."/>
            <person name="Rokas A."/>
            <person name="Rosa C.A."/>
            <person name="Scheuner C."/>
            <person name="Sibirny A.A."/>
            <person name="Slot J.C."/>
            <person name="Stielow J.B."/>
            <person name="Sun H."/>
            <person name="Kurtzman C.P."/>
            <person name="Blackwell M."/>
            <person name="Grigoriev I.V."/>
            <person name="Jeffries T.W."/>
        </authorList>
    </citation>
    <scope>NUCLEOTIDE SEQUENCE [LARGE SCALE GENOMIC DNA]</scope>
    <source>
        <strain evidence="5">NRRL Y-17324</strain>
    </source>
</reference>
<evidence type="ECO:0000256" key="2">
    <source>
        <dbReference type="SAM" id="MobiDB-lite"/>
    </source>
</evidence>
<feature type="compositionally biased region" description="Acidic residues" evidence="2">
    <location>
        <begin position="439"/>
        <end position="448"/>
    </location>
</feature>
<evidence type="ECO:0000256" key="1">
    <source>
        <dbReference type="ARBA" id="ARBA00005352"/>
    </source>
</evidence>
<sequence>MSNYFSQFVPHFGNDKDKLKPLHIDESSGTTPQLKYISVFNPSLVGEKEESSEEFLKQVLCFTNGKDNIEDQDSRIEQLKLIGLIRGVDSFARNFTKSRARTNIIKSSKSSIILHNLEPDFYLACSISNTSGLVNQQLIKLIETAHQYFVMFHLRCSSIIETYGLEVLQSTLFEYWTGFLESFNSQLYKIPPGFTWTHMLNYKGFLGLLPFPSHDLFKRTYKRSSISLSQTTKDEIDLIFKASPQLHRPQGLIISYFNKTTPKKYGMIHMNNVHDGGSGTISRDSLIDIHNWLEYYDYHAKLDTENLTKISSSLIFESQLAQPEVDLDTEAPLSEEGDPSSLKLVTVSALELLNPVTLTNNLVVLPLNYTVNSMINIGEQVTTTIRGVGDHIAGDEENQEPVEAQTESTWLSMPPLLKSLRLGENQLQHDNPAVSQGGTEDEDYEEEDYGEFLTGAKQDINGGTSVIHRKLVYLPTEIRDRNGDLREEQREYLLVIFTKLDILITLIYESSNAQLDNVEFFENLSKELLSPAIEEISNLITGGSIIGNSLGSLKSLNGILKSPANEIDSEFFFVVYDGQEGSIQTSLPYLPNITIPTLKLSLTDRAIVKYQGAMFFLHEQLSSVFLMSQNKDFFNSNEMNEYFHKFTSNKTTDWMFYYIKHKGKYIIIIKNHNRHSKSAKRASIAATNIRKASVVAENGTGSSVFHKITDGAYDYAQLGFLDNLGVDVKYWLESFSHSGET</sequence>
<dbReference type="GeneID" id="30985757"/>
<organism evidence="4 5">
    <name type="scientific">Suhomyces tanzawaensis NRRL Y-17324</name>
    <dbReference type="NCBI Taxonomy" id="984487"/>
    <lineage>
        <taxon>Eukaryota</taxon>
        <taxon>Fungi</taxon>
        <taxon>Dikarya</taxon>
        <taxon>Ascomycota</taxon>
        <taxon>Saccharomycotina</taxon>
        <taxon>Pichiomycetes</taxon>
        <taxon>Debaryomycetaceae</taxon>
        <taxon>Suhomyces</taxon>
    </lineage>
</organism>
<keyword evidence="5" id="KW-1185">Reference proteome</keyword>
<dbReference type="OrthoDB" id="240546at2759"/>
<feature type="region of interest" description="Disordered" evidence="2">
    <location>
        <begin position="429"/>
        <end position="448"/>
    </location>
</feature>
<evidence type="ECO:0000259" key="3">
    <source>
        <dbReference type="Pfam" id="PF19031"/>
    </source>
</evidence>